<feature type="transmembrane region" description="Helical" evidence="2">
    <location>
        <begin position="117"/>
        <end position="134"/>
    </location>
</feature>
<dbReference type="EMBL" id="CP035299">
    <property type="protein sequence ID" value="QAU51971.1"/>
    <property type="molecule type" value="Genomic_DNA"/>
</dbReference>
<name>A0A410W7Q3_9CORY</name>
<gene>
    <name evidence="3" type="ORF">CPELA_03460</name>
</gene>
<dbReference type="AlphaFoldDB" id="A0A410W7Q3"/>
<feature type="transmembrane region" description="Helical" evidence="2">
    <location>
        <begin position="60"/>
        <end position="81"/>
    </location>
</feature>
<feature type="region of interest" description="Disordered" evidence="1">
    <location>
        <begin position="1"/>
        <end position="44"/>
    </location>
</feature>
<dbReference type="RefSeq" id="WP_128889477.1">
    <property type="nucleotide sequence ID" value="NZ_BMCX01000001.1"/>
</dbReference>
<evidence type="ECO:0000313" key="3">
    <source>
        <dbReference type="EMBL" id="QAU51971.1"/>
    </source>
</evidence>
<keyword evidence="2" id="KW-0812">Transmembrane</keyword>
<dbReference type="OrthoDB" id="4424274at2"/>
<keyword evidence="2" id="KW-0472">Membrane</keyword>
<dbReference type="Proteomes" id="UP000288929">
    <property type="component" value="Chromosome"/>
</dbReference>
<feature type="region of interest" description="Disordered" evidence="1">
    <location>
        <begin position="405"/>
        <end position="491"/>
    </location>
</feature>
<feature type="compositionally biased region" description="Low complexity" evidence="1">
    <location>
        <begin position="428"/>
        <end position="445"/>
    </location>
</feature>
<sequence>MSAESNNTPPADTAVTPAVHDTAAITPTKAEEKQARRERRKAQSQSFLARFKQWKRHRPFMGGLLMVCSGAVILAPAYLSLRIKDLLVVISAISGVSTLMLGLLLIMFGIGAWTRPATAPYLGALGIAAAVVSLPTSNFGGFILGALLGIVGGALTLAWEEGEPKSKRKQARRAKKEAKKQAAAQPVVTEQAASEPEGAVEQPGDQRSPIVRGGGLLSTLLAVAALGFVLSSAQPPAVAQTAQGDLVGRTSVVTASEVSVIGNVQAAVVEVPTQMGPKKMIRLSGNEITVDNIALELPGTQGGVGYLTTAPGTIAKLYGSPAVLLTRTLTATPTIAGAPTIPITVDAEGNIDFVTEQLLALGFPPVDLPDPLMQHVSLRNVHLDAYGVFGDSLDAPGLTVAASAQEPSAPGRFGSSMPGIGAGERGSSDGSSGSSGSSPLDLLPDVSEVIPPLPGAQPPAEDPAPLVPLPLSPEQLVPLPMLPGGREAGNG</sequence>
<feature type="compositionally biased region" description="Polar residues" evidence="1">
    <location>
        <begin position="1"/>
        <end position="10"/>
    </location>
</feature>
<dbReference type="Pfam" id="PF19609">
    <property type="entry name" value="DUF6114"/>
    <property type="match status" value="1"/>
</dbReference>
<keyword evidence="4" id="KW-1185">Reference proteome</keyword>
<dbReference type="InterPro" id="IPR046096">
    <property type="entry name" value="DUF6114"/>
</dbReference>
<accession>A0A410W7Q3</accession>
<feature type="transmembrane region" description="Helical" evidence="2">
    <location>
        <begin position="140"/>
        <end position="159"/>
    </location>
</feature>
<reference evidence="3 4" key="1">
    <citation type="submission" date="2019-01" db="EMBL/GenBank/DDBJ databases">
        <authorList>
            <person name="Ruckert C."/>
            <person name="Busche T."/>
            <person name="Kalinowski J."/>
        </authorList>
    </citation>
    <scope>NUCLEOTIDE SEQUENCE [LARGE SCALE GENOMIC DNA]</scope>
    <source>
        <strain evidence="3 4">136/3</strain>
    </source>
</reference>
<dbReference type="KEGG" id="cpeg:CPELA_03460"/>
<organism evidence="3 4">
    <name type="scientific">Corynebacterium pelargi</name>
    <dbReference type="NCBI Taxonomy" id="1471400"/>
    <lineage>
        <taxon>Bacteria</taxon>
        <taxon>Bacillati</taxon>
        <taxon>Actinomycetota</taxon>
        <taxon>Actinomycetes</taxon>
        <taxon>Mycobacteriales</taxon>
        <taxon>Corynebacteriaceae</taxon>
        <taxon>Corynebacterium</taxon>
    </lineage>
</organism>
<evidence type="ECO:0000313" key="4">
    <source>
        <dbReference type="Proteomes" id="UP000288929"/>
    </source>
</evidence>
<proteinExistence type="predicted"/>
<protein>
    <submittedName>
        <fullName evidence="3">Uncharacterized protein</fullName>
    </submittedName>
</protein>
<evidence type="ECO:0000256" key="1">
    <source>
        <dbReference type="SAM" id="MobiDB-lite"/>
    </source>
</evidence>
<feature type="compositionally biased region" description="Basic residues" evidence="1">
    <location>
        <begin position="166"/>
        <end position="178"/>
    </location>
</feature>
<evidence type="ECO:0000256" key="2">
    <source>
        <dbReference type="SAM" id="Phobius"/>
    </source>
</evidence>
<feature type="compositionally biased region" description="Pro residues" evidence="1">
    <location>
        <begin position="451"/>
        <end position="471"/>
    </location>
</feature>
<feature type="transmembrane region" description="Helical" evidence="2">
    <location>
        <begin position="87"/>
        <end position="110"/>
    </location>
</feature>
<feature type="region of interest" description="Disordered" evidence="1">
    <location>
        <begin position="165"/>
        <end position="208"/>
    </location>
</feature>
<keyword evidence="2" id="KW-1133">Transmembrane helix</keyword>